<evidence type="ECO:0000256" key="2">
    <source>
        <dbReference type="ARBA" id="ARBA00022980"/>
    </source>
</evidence>
<dbReference type="PANTHER" id="PTHR12010:SF22">
    <property type="entry name" value="SMALL RIBOSOMAL SUBUNIT PROTEIN US14Z_US14Y_US14X"/>
    <property type="match status" value="1"/>
</dbReference>
<dbReference type="GO" id="GO:0008270">
    <property type="term" value="F:zinc ion binding"/>
    <property type="evidence" value="ECO:0000318"/>
    <property type="project" value="GO_Central"/>
</dbReference>
<dbReference type="InterPro" id="IPR001209">
    <property type="entry name" value="Ribosomal_uS14"/>
</dbReference>
<dbReference type="FunFam" id="4.10.830.10:FF:000002">
    <property type="entry name" value="40S ribosomal protein S29"/>
    <property type="match status" value="1"/>
</dbReference>
<keyword evidence="4" id="KW-1133">Transmembrane helix</keyword>
<dbReference type="InterPro" id="IPR023676">
    <property type="entry name" value="Ribosomal_uS14_arc"/>
</dbReference>
<dbReference type="Gramene" id="KRH35688">
    <property type="protein sequence ID" value="KRH35688"/>
    <property type="gene ID" value="GLYMA_10G258500"/>
</dbReference>
<evidence type="ECO:0008006" key="8">
    <source>
        <dbReference type="Google" id="ProtNLM"/>
    </source>
</evidence>
<dbReference type="PaxDb" id="3847-GLYMA20G26871.1"/>
<dbReference type="PANTHER" id="PTHR12010">
    <property type="entry name" value="40S RIBOSOMAL PROTEIN S29"/>
    <property type="match status" value="1"/>
</dbReference>
<dbReference type="Proteomes" id="UP000008827">
    <property type="component" value="Chromosome 10"/>
</dbReference>
<dbReference type="Gene3D" id="4.10.830.10">
    <property type="entry name" value="30s Ribosomal Protein S14, Chain N"/>
    <property type="match status" value="1"/>
</dbReference>
<evidence type="ECO:0000256" key="1">
    <source>
        <dbReference type="ARBA" id="ARBA00009083"/>
    </source>
</evidence>
<dbReference type="GO" id="GO:0003735">
    <property type="term" value="F:structural constituent of ribosome"/>
    <property type="evidence" value="ECO:0000318"/>
    <property type="project" value="GO_Central"/>
</dbReference>
<comment type="similarity">
    <text evidence="1">Belongs to the universal ribosomal protein uS14 family.</text>
</comment>
<reference evidence="5 6" key="1">
    <citation type="journal article" date="2010" name="Nature">
        <title>Genome sequence of the palaeopolyploid soybean.</title>
        <authorList>
            <person name="Schmutz J."/>
            <person name="Cannon S.B."/>
            <person name="Schlueter J."/>
            <person name="Ma J."/>
            <person name="Mitros T."/>
            <person name="Nelson W."/>
            <person name="Hyten D.L."/>
            <person name="Song Q."/>
            <person name="Thelen J.J."/>
            <person name="Cheng J."/>
            <person name="Xu D."/>
            <person name="Hellsten U."/>
            <person name="May G.D."/>
            <person name="Yu Y."/>
            <person name="Sakurai T."/>
            <person name="Umezawa T."/>
            <person name="Bhattacharyya M.K."/>
            <person name="Sandhu D."/>
            <person name="Valliyodan B."/>
            <person name="Lindquist E."/>
            <person name="Peto M."/>
            <person name="Grant D."/>
            <person name="Shu S."/>
            <person name="Goodstein D."/>
            <person name="Barry K."/>
            <person name="Futrell-Griggs M."/>
            <person name="Abernathy B."/>
            <person name="Du J."/>
            <person name="Tian Z."/>
            <person name="Zhu L."/>
            <person name="Gill N."/>
            <person name="Joshi T."/>
            <person name="Libault M."/>
            <person name="Sethuraman A."/>
            <person name="Zhang X.-C."/>
            <person name="Shinozaki K."/>
            <person name="Nguyen H.T."/>
            <person name="Wing R.A."/>
            <person name="Cregan P."/>
            <person name="Specht J."/>
            <person name="Grimwood J."/>
            <person name="Rokhsar D."/>
            <person name="Stacey G."/>
            <person name="Shoemaker R.C."/>
            <person name="Jackson S.A."/>
        </authorList>
    </citation>
    <scope>NUCLEOTIDE SEQUENCE</scope>
    <source>
        <strain evidence="6">cv. Williams 82</strain>
        <tissue evidence="5">Callus</tissue>
    </source>
</reference>
<evidence type="ECO:0000313" key="7">
    <source>
        <dbReference type="Proteomes" id="UP000008827"/>
    </source>
</evidence>
<dbReference type="FunCoup" id="A0A0R0I6D2">
    <property type="interactions" value="4178"/>
</dbReference>
<keyword evidence="4" id="KW-0812">Transmembrane</keyword>
<dbReference type="Pfam" id="PF00253">
    <property type="entry name" value="Ribosomal_S14"/>
    <property type="match status" value="1"/>
</dbReference>
<dbReference type="STRING" id="3847.A0A0R0I6D2"/>
<evidence type="ECO:0000256" key="4">
    <source>
        <dbReference type="SAM" id="Phobius"/>
    </source>
</evidence>
<dbReference type="SMR" id="A0A0R0I6D2"/>
<keyword evidence="3" id="KW-0687">Ribonucleoprotein</keyword>
<name>A0A0R0I6D2_SOYBN</name>
<keyword evidence="4" id="KW-0472">Membrane</keyword>
<dbReference type="InParanoid" id="A0A0R0I6D2"/>
<keyword evidence="7" id="KW-1185">Reference proteome</keyword>
<keyword evidence="2" id="KW-0689">Ribosomal protein</keyword>
<gene>
    <name evidence="5" type="ORF">GLYMA_10G258500</name>
</gene>
<dbReference type="GO" id="GO:0003723">
    <property type="term" value="F:RNA binding"/>
    <property type="evidence" value="ECO:0007669"/>
    <property type="project" value="InterPro"/>
</dbReference>
<reference evidence="5" key="3">
    <citation type="submission" date="2018-07" db="EMBL/GenBank/DDBJ databases">
        <title>WGS assembly of Glycine max.</title>
        <authorList>
            <person name="Schmutz J."/>
            <person name="Cannon S."/>
            <person name="Schlueter J."/>
            <person name="Ma J."/>
            <person name="Mitros T."/>
            <person name="Nelson W."/>
            <person name="Hyten D."/>
            <person name="Song Q."/>
            <person name="Thelen J."/>
            <person name="Cheng J."/>
            <person name="Xu D."/>
            <person name="Hellsten U."/>
            <person name="May G."/>
            <person name="Yu Y."/>
            <person name="Sakurai T."/>
            <person name="Umezawa T."/>
            <person name="Bhattacharyya M."/>
            <person name="Sandhu D."/>
            <person name="Valliyodan B."/>
            <person name="Lindquist E."/>
            <person name="Peto M."/>
            <person name="Grant D."/>
            <person name="Shu S."/>
            <person name="Goodstein D."/>
            <person name="Barry K."/>
            <person name="Futrell-Griggs M."/>
            <person name="Abernathy B."/>
            <person name="Du J."/>
            <person name="Tian Z."/>
            <person name="Zhu L."/>
            <person name="Gill N."/>
            <person name="Joshi T."/>
            <person name="Libault M."/>
            <person name="Sethuraman A."/>
            <person name="Zhang X."/>
            <person name="Shinozaki K."/>
            <person name="Nguyen H."/>
            <person name="Wing R."/>
            <person name="Cregan P."/>
            <person name="Specht J."/>
            <person name="Grimwood J."/>
            <person name="Rokhsar D."/>
            <person name="Stacey G."/>
            <person name="Shoemaker R."/>
            <person name="Jackson S."/>
        </authorList>
    </citation>
    <scope>NUCLEOTIDE SEQUENCE</scope>
    <source>
        <tissue evidence="5">Callus</tissue>
    </source>
</reference>
<evidence type="ECO:0000313" key="5">
    <source>
        <dbReference type="EMBL" id="KRH35688.1"/>
    </source>
</evidence>
<protein>
    <recommendedName>
        <fullName evidence="8">40S ribosomal protein S29</fullName>
    </recommendedName>
</protein>
<dbReference type="GO" id="GO:0002181">
    <property type="term" value="P:cytoplasmic translation"/>
    <property type="evidence" value="ECO:0000318"/>
    <property type="project" value="GO_Central"/>
</dbReference>
<organism evidence="5">
    <name type="scientific">Glycine max</name>
    <name type="common">Soybean</name>
    <name type="synonym">Glycine hispida</name>
    <dbReference type="NCBI Taxonomy" id="3847"/>
    <lineage>
        <taxon>Eukaryota</taxon>
        <taxon>Viridiplantae</taxon>
        <taxon>Streptophyta</taxon>
        <taxon>Embryophyta</taxon>
        <taxon>Tracheophyta</taxon>
        <taxon>Spermatophyta</taxon>
        <taxon>Magnoliopsida</taxon>
        <taxon>eudicotyledons</taxon>
        <taxon>Gunneridae</taxon>
        <taxon>Pentapetalae</taxon>
        <taxon>rosids</taxon>
        <taxon>fabids</taxon>
        <taxon>Fabales</taxon>
        <taxon>Fabaceae</taxon>
        <taxon>Papilionoideae</taxon>
        <taxon>50 kb inversion clade</taxon>
        <taxon>NPAAA clade</taxon>
        <taxon>indigoferoid/millettioid clade</taxon>
        <taxon>Phaseoleae</taxon>
        <taxon>Glycine</taxon>
        <taxon>Glycine subgen. Soja</taxon>
    </lineage>
</organism>
<evidence type="ECO:0000256" key="3">
    <source>
        <dbReference type="ARBA" id="ARBA00023274"/>
    </source>
</evidence>
<dbReference type="HAMAP" id="MF_01364_A">
    <property type="entry name" value="Ribosomal_uS14_2_A"/>
    <property type="match status" value="1"/>
</dbReference>
<dbReference type="NCBIfam" id="NF004424">
    <property type="entry name" value="PRK05766.1"/>
    <property type="match status" value="1"/>
</dbReference>
<dbReference type="InterPro" id="IPR039744">
    <property type="entry name" value="RIbosomal_uS14_euk_arc"/>
</dbReference>
<accession>A0A0R0I6D2</accession>
<dbReference type="GO" id="GO:0022627">
    <property type="term" value="C:cytosolic small ribosomal subunit"/>
    <property type="evidence" value="ECO:0000318"/>
    <property type="project" value="GO_Central"/>
</dbReference>
<dbReference type="EMBL" id="CM000843">
    <property type="protein sequence ID" value="KRH35688.1"/>
    <property type="molecule type" value="Genomic_DNA"/>
</dbReference>
<dbReference type="EnsemblPlants" id="KRH35688">
    <property type="protein sequence ID" value="KRH35688"/>
    <property type="gene ID" value="GLYMA_10G258500"/>
</dbReference>
<evidence type="ECO:0000313" key="6">
    <source>
        <dbReference type="EnsemblPlants" id="KRH35688"/>
    </source>
</evidence>
<proteinExistence type="inferred from homology"/>
<feature type="transmembrane region" description="Helical" evidence="4">
    <location>
        <begin position="50"/>
        <end position="71"/>
    </location>
</feature>
<dbReference type="InterPro" id="IPR043140">
    <property type="entry name" value="Ribosomal_uS14_sf"/>
</dbReference>
<sequence>MGHSNVWNSHPKNYGPGSRTCRVCGNPHGLIRKYGLMCCRQCFRSNAKEIGFIKVHLNVLFLIFVFELVQFEFTLSLKELLSPTDQYYVLALGCFEDVMFEET</sequence>
<reference evidence="6" key="2">
    <citation type="submission" date="2018-02" db="UniProtKB">
        <authorList>
            <consortium name="EnsemblPlants"/>
        </authorList>
    </citation>
    <scope>IDENTIFICATION</scope>
    <source>
        <strain evidence="6">Williams 82</strain>
    </source>
</reference>
<dbReference type="AlphaFoldDB" id="A0A0R0I6D2"/>